<dbReference type="Proteomes" id="UP000694547">
    <property type="component" value="Chromosome 21"/>
</dbReference>
<accession>A0A8C8UC35</accession>
<dbReference type="Ensembl" id="ENSPEMT00000035882.1">
    <property type="protein sequence ID" value="ENSPEMP00000028984.1"/>
    <property type="gene ID" value="ENSPEMG00000029846.1"/>
</dbReference>
<evidence type="ECO:0000313" key="2">
    <source>
        <dbReference type="Proteomes" id="UP000694547"/>
    </source>
</evidence>
<protein>
    <submittedName>
        <fullName evidence="1">Uncharacterized protein</fullName>
    </submittedName>
</protein>
<reference evidence="1" key="3">
    <citation type="submission" date="2025-09" db="UniProtKB">
        <authorList>
            <consortium name="Ensembl"/>
        </authorList>
    </citation>
    <scope>IDENTIFICATION</scope>
</reference>
<reference evidence="1" key="2">
    <citation type="submission" date="2025-08" db="UniProtKB">
        <authorList>
            <consortium name="Ensembl"/>
        </authorList>
    </citation>
    <scope>IDENTIFICATION</scope>
</reference>
<dbReference type="AlphaFoldDB" id="A0A8C8UC35"/>
<sequence length="59" mass="6289">SLLTSSASSFLADKLCSEPEGDSPGIRETVSLQIRFGHCLFQEALSFIPSTLPPSLPPL</sequence>
<dbReference type="GeneTree" id="ENSGT01150000290675"/>
<proteinExistence type="predicted"/>
<reference evidence="1 2" key="1">
    <citation type="submission" date="2018-10" db="EMBL/GenBank/DDBJ databases">
        <title>Improved assembly of the deer mouse Peromyscus maniculatus genome.</title>
        <authorList>
            <person name="Lassance J.-M."/>
            <person name="Hoekstra H.E."/>
        </authorList>
    </citation>
    <scope>NUCLEOTIDE SEQUENCE [LARGE SCALE GENOMIC DNA]</scope>
</reference>
<name>A0A8C8UC35_PERMB</name>
<evidence type="ECO:0000313" key="1">
    <source>
        <dbReference type="Ensembl" id="ENSPEMP00000028984.1"/>
    </source>
</evidence>
<keyword evidence="2" id="KW-1185">Reference proteome</keyword>
<organism evidence="1 2">
    <name type="scientific">Peromyscus maniculatus bairdii</name>
    <name type="common">Prairie deer mouse</name>
    <dbReference type="NCBI Taxonomy" id="230844"/>
    <lineage>
        <taxon>Eukaryota</taxon>
        <taxon>Metazoa</taxon>
        <taxon>Chordata</taxon>
        <taxon>Craniata</taxon>
        <taxon>Vertebrata</taxon>
        <taxon>Euteleostomi</taxon>
        <taxon>Mammalia</taxon>
        <taxon>Eutheria</taxon>
        <taxon>Euarchontoglires</taxon>
        <taxon>Glires</taxon>
        <taxon>Rodentia</taxon>
        <taxon>Myomorpha</taxon>
        <taxon>Muroidea</taxon>
        <taxon>Cricetidae</taxon>
        <taxon>Neotominae</taxon>
        <taxon>Peromyscus</taxon>
    </lineage>
</organism>